<keyword evidence="3" id="KW-1185">Reference proteome</keyword>
<comment type="caution">
    <text evidence="2">The sequence shown here is derived from an EMBL/GenBank/DDBJ whole genome shotgun (WGS) entry which is preliminary data.</text>
</comment>
<protein>
    <recommendedName>
        <fullName evidence="1">Neutral/alkaline non-lysosomal ceramidase N-terminal domain-containing protein</fullName>
    </recommendedName>
</protein>
<feature type="domain" description="Neutral/alkaline non-lysosomal ceramidase N-terminal" evidence="1">
    <location>
        <begin position="27"/>
        <end position="250"/>
    </location>
</feature>
<accession>A0A7J5U5M9</accession>
<dbReference type="EMBL" id="WELI01000001">
    <property type="protein sequence ID" value="KAB7733148.1"/>
    <property type="molecule type" value="Genomic_DNA"/>
</dbReference>
<gene>
    <name evidence="2" type="ORF">F5984_04210</name>
</gene>
<name>A0A7J5U5M9_9BACT</name>
<evidence type="ECO:0000259" key="1">
    <source>
        <dbReference type="Pfam" id="PF04734"/>
    </source>
</evidence>
<evidence type="ECO:0000313" key="2">
    <source>
        <dbReference type="EMBL" id="KAB7733148.1"/>
    </source>
</evidence>
<proteinExistence type="predicted"/>
<sequence>MRLIQPIAGLLVACLLTIGAKAQGWKAGVARAVITPQGAIWQGGYASRTHASDGKLHDLWAKALALQDANGKRAVLVTTDLLGFPKPLSDRIRQRLQQSLGLAKADVILNSSHTHSGPVLGKALQDIYPVGPPEQATIDTYTRWLEEQMVQLVTKALADLEPAELFSQNGVTRFQVNRRNNKEASLREQTELRGPNDYAVPVLKVLNRRGGLKAVAFGYACHPTVLDLYQLSGDWPGFAQIELEKAYPGATALFFQGAAGDQNPLPRRTIPLARQYGREMAVAVERVLDEPMRSLPAQLGTAYAEVDLKLNPILSDADLTRLTTHKDTYMQRWATRMLAEKKAGAQFIRSYPYPVQVWNVGGQALFSFGGELVIEYALEIKKRFGPDAFVLAYSNDVMGYIPSETILKEGGYEGDSSQMVYGLPSTWTTGLQAQILTEVDRLASPLGLSKVAPK</sequence>
<dbReference type="InterPro" id="IPR031329">
    <property type="entry name" value="NEUT/ALK_ceramidase_N"/>
</dbReference>
<organism evidence="2 3">
    <name type="scientific">Rudanella paleaurantiibacter</name>
    <dbReference type="NCBI Taxonomy" id="2614655"/>
    <lineage>
        <taxon>Bacteria</taxon>
        <taxon>Pseudomonadati</taxon>
        <taxon>Bacteroidota</taxon>
        <taxon>Cytophagia</taxon>
        <taxon>Cytophagales</taxon>
        <taxon>Cytophagaceae</taxon>
        <taxon>Rudanella</taxon>
    </lineage>
</organism>
<reference evidence="2 3" key="1">
    <citation type="submission" date="2019-10" db="EMBL/GenBank/DDBJ databases">
        <title>Rudanella paleaurantiibacter sp. nov., isolated from sludge.</title>
        <authorList>
            <person name="Xu S.Q."/>
        </authorList>
    </citation>
    <scope>NUCLEOTIDE SEQUENCE [LARGE SCALE GENOMIC DNA]</scope>
    <source>
        <strain evidence="2 3">HX-22-17</strain>
    </source>
</reference>
<dbReference type="Pfam" id="PF04734">
    <property type="entry name" value="Ceramidase_alk"/>
    <property type="match status" value="1"/>
</dbReference>
<dbReference type="RefSeq" id="WP_152122986.1">
    <property type="nucleotide sequence ID" value="NZ_WELI01000001.1"/>
</dbReference>
<dbReference type="AlphaFoldDB" id="A0A7J5U5M9"/>
<dbReference type="Proteomes" id="UP000488299">
    <property type="component" value="Unassembled WGS sequence"/>
</dbReference>
<evidence type="ECO:0000313" key="3">
    <source>
        <dbReference type="Proteomes" id="UP000488299"/>
    </source>
</evidence>